<dbReference type="EMBL" id="CAADEZ010000091">
    <property type="protein sequence ID" value="VFJ51191.1"/>
    <property type="molecule type" value="Genomic_DNA"/>
</dbReference>
<feature type="compositionally biased region" description="Basic and acidic residues" evidence="1">
    <location>
        <begin position="54"/>
        <end position="64"/>
    </location>
</feature>
<evidence type="ECO:0000256" key="1">
    <source>
        <dbReference type="SAM" id="MobiDB-lite"/>
    </source>
</evidence>
<evidence type="ECO:0000313" key="2">
    <source>
        <dbReference type="EMBL" id="VFJ51191.1"/>
    </source>
</evidence>
<feature type="region of interest" description="Disordered" evidence="1">
    <location>
        <begin position="1"/>
        <end position="97"/>
    </location>
</feature>
<reference evidence="2" key="1">
    <citation type="submission" date="2019-02" db="EMBL/GenBank/DDBJ databases">
        <authorList>
            <person name="Gruber-Vodicka R. H."/>
            <person name="Seah K. B. B."/>
        </authorList>
    </citation>
    <scope>NUCLEOTIDE SEQUENCE</scope>
    <source>
        <strain evidence="2">BECK_BZ163</strain>
        <strain evidence="4">BECK_BZ164</strain>
        <strain evidence="3">BECK_BZ165</strain>
    </source>
</reference>
<accession>A0A450SEQ2</accession>
<organism evidence="2">
    <name type="scientific">Candidatus Kentrum sp. FM</name>
    <dbReference type="NCBI Taxonomy" id="2126340"/>
    <lineage>
        <taxon>Bacteria</taxon>
        <taxon>Pseudomonadati</taxon>
        <taxon>Pseudomonadota</taxon>
        <taxon>Gammaproteobacteria</taxon>
        <taxon>Candidatus Kentrum</taxon>
    </lineage>
</organism>
<dbReference type="EMBL" id="CAADFA010000095">
    <property type="protein sequence ID" value="VFJ51305.1"/>
    <property type="molecule type" value="Genomic_DNA"/>
</dbReference>
<gene>
    <name evidence="2" type="ORF">BECKFM1743A_GA0114220_1009113</name>
    <name evidence="4" type="ORF">BECKFM1743B_GA0114221_1008412</name>
    <name evidence="3" type="ORF">BECKFM1743C_GA0114222_1009513</name>
</gene>
<name>A0A450SEQ2_9GAMM</name>
<sequence>MYHVGAERENGKREPRRASLAGLPYRPGPPKCPMGRGTGQRAGQTGRSSGQPRDLSRLPRRRVDLPGGPSGLTGRLYGETEHPVDQTDGSYRLTGLG</sequence>
<evidence type="ECO:0000313" key="4">
    <source>
        <dbReference type="EMBL" id="VFK08880.1"/>
    </source>
</evidence>
<dbReference type="EMBL" id="CAADFL010000084">
    <property type="protein sequence ID" value="VFK08880.1"/>
    <property type="molecule type" value="Genomic_DNA"/>
</dbReference>
<dbReference type="AlphaFoldDB" id="A0A450SEQ2"/>
<evidence type="ECO:0000313" key="3">
    <source>
        <dbReference type="EMBL" id="VFJ51305.1"/>
    </source>
</evidence>
<feature type="compositionally biased region" description="Basic and acidic residues" evidence="1">
    <location>
        <begin position="1"/>
        <end position="17"/>
    </location>
</feature>
<protein>
    <submittedName>
        <fullName evidence="2">Uncharacterized protein</fullName>
    </submittedName>
</protein>
<proteinExistence type="predicted"/>